<feature type="coiled-coil region" evidence="1">
    <location>
        <begin position="75"/>
        <end position="102"/>
    </location>
</feature>
<dbReference type="EMBL" id="QICH01000002">
    <property type="protein sequence ID" value="PXF63362.1"/>
    <property type="molecule type" value="Genomic_DNA"/>
</dbReference>
<dbReference type="Proteomes" id="UP000247689">
    <property type="component" value="Unassembled WGS sequence"/>
</dbReference>
<accession>A0A318D294</accession>
<evidence type="ECO:0000256" key="2">
    <source>
        <dbReference type="SAM" id="Phobius"/>
    </source>
</evidence>
<protein>
    <recommendedName>
        <fullName evidence="5">Phage abortive infection protein</fullName>
    </recommendedName>
</protein>
<dbReference type="Pfam" id="PF16872">
    <property type="entry name" value="putAbiC"/>
    <property type="match status" value="1"/>
</dbReference>
<proteinExistence type="predicted"/>
<evidence type="ECO:0000313" key="4">
    <source>
        <dbReference type="Proteomes" id="UP000247689"/>
    </source>
</evidence>
<reference evidence="3 4" key="1">
    <citation type="submission" date="2018-05" db="EMBL/GenBank/DDBJ databases">
        <title>Kangiella spongicola genome sequence.</title>
        <authorList>
            <person name="Maclea K.S."/>
            <person name="Goen A.E."/>
            <person name="Kelley C."/>
            <person name="Underriner A."/>
            <person name="Silverwood T."/>
            <person name="Trachtenberg A.M."/>
        </authorList>
    </citation>
    <scope>NUCLEOTIDE SEQUENCE [LARGE SCALE GENOMIC DNA]</scope>
    <source>
        <strain evidence="3 4">ATCC BAA-2076</strain>
    </source>
</reference>
<organism evidence="3 4">
    <name type="scientific">Kangiella spongicola</name>
    <dbReference type="NCBI Taxonomy" id="796379"/>
    <lineage>
        <taxon>Bacteria</taxon>
        <taxon>Pseudomonadati</taxon>
        <taxon>Pseudomonadota</taxon>
        <taxon>Gammaproteobacteria</taxon>
        <taxon>Kangiellales</taxon>
        <taxon>Kangiellaceae</taxon>
        <taxon>Kangiella</taxon>
    </lineage>
</organism>
<name>A0A318D294_9GAMM</name>
<sequence>MIENKSQRIGWRAPTITIAGVLFAWVLCWYLLSSNPERGTFGDMFGAVNSLFSGLAFAGVIFAILLQKYELSLQRQELTLTRNELKGQKEQLELQTAVLEKQNFENTFFQLLRLHNEITGDIDLRVSGTPTAVGRDCFQVFYDRLKKDWGRMKPTSELLGKSPEHIETVYIHFYKAHQAEVGHYFRSLYNIIKLVDVSTGIDKRLYSNLVRAQLSSYELLLLFYNCLSSMGAEKFKPLIEKYALLKTLPEEYLMREEHASLYQSSAYR</sequence>
<dbReference type="AlphaFoldDB" id="A0A318D294"/>
<keyword evidence="1" id="KW-0175">Coiled coil</keyword>
<dbReference type="OrthoDB" id="346283at2"/>
<evidence type="ECO:0000313" key="3">
    <source>
        <dbReference type="EMBL" id="PXF63362.1"/>
    </source>
</evidence>
<keyword evidence="2" id="KW-0812">Transmembrane</keyword>
<dbReference type="RefSeq" id="WP_110201165.1">
    <property type="nucleotide sequence ID" value="NZ_QICH01000002.1"/>
</dbReference>
<evidence type="ECO:0008006" key="5">
    <source>
        <dbReference type="Google" id="ProtNLM"/>
    </source>
</evidence>
<keyword evidence="2" id="KW-0472">Membrane</keyword>
<feature type="transmembrane region" description="Helical" evidence="2">
    <location>
        <begin position="44"/>
        <end position="66"/>
    </location>
</feature>
<feature type="transmembrane region" description="Helical" evidence="2">
    <location>
        <begin position="12"/>
        <end position="32"/>
    </location>
</feature>
<gene>
    <name evidence="3" type="ORF">DL796_07975</name>
</gene>
<keyword evidence="2" id="KW-1133">Transmembrane helix</keyword>
<comment type="caution">
    <text evidence="3">The sequence shown here is derived from an EMBL/GenBank/DDBJ whole genome shotgun (WGS) entry which is preliminary data.</text>
</comment>
<evidence type="ECO:0000256" key="1">
    <source>
        <dbReference type="SAM" id="Coils"/>
    </source>
</evidence>
<keyword evidence="4" id="KW-1185">Reference proteome</keyword>
<dbReference type="InterPro" id="IPR031709">
    <property type="entry name" value="PutAbiC"/>
</dbReference>